<evidence type="ECO:0000256" key="1">
    <source>
        <dbReference type="SAM" id="MobiDB-lite"/>
    </source>
</evidence>
<feature type="region of interest" description="Disordered" evidence="1">
    <location>
        <begin position="31"/>
        <end position="82"/>
    </location>
</feature>
<evidence type="ECO:0000313" key="2">
    <source>
        <dbReference type="EMBL" id="VDM80815.1"/>
    </source>
</evidence>
<reference evidence="2 3" key="1">
    <citation type="submission" date="2018-11" db="EMBL/GenBank/DDBJ databases">
        <authorList>
            <consortium name="Pathogen Informatics"/>
        </authorList>
    </citation>
    <scope>NUCLEOTIDE SEQUENCE [LARGE SCALE GENOMIC DNA]</scope>
</reference>
<dbReference type="OrthoDB" id="5778907at2759"/>
<keyword evidence="3" id="KW-1185">Reference proteome</keyword>
<sequence length="139" mass="15326">MRVVTIRQSTVRVKKLEKGFSCIIRIQNDEVKDKSQSDTGYSEEQNGTAAEFERNPFEDKTGSDLDLNVVNSPADNPAGRTPAALRLRRGGMAAPIVRSLARAALMRGSAVRAISTTPNCFSSKADDIMEKWPAEKLYH</sequence>
<feature type="compositionally biased region" description="Basic and acidic residues" evidence="1">
    <location>
        <begin position="51"/>
        <end position="63"/>
    </location>
</feature>
<dbReference type="EMBL" id="UYYB01110167">
    <property type="protein sequence ID" value="VDM80815.1"/>
    <property type="molecule type" value="Genomic_DNA"/>
</dbReference>
<dbReference type="AlphaFoldDB" id="A0A3P7LDW1"/>
<dbReference type="Proteomes" id="UP000270094">
    <property type="component" value="Unassembled WGS sequence"/>
</dbReference>
<protein>
    <submittedName>
        <fullName evidence="2">Uncharacterized protein</fullName>
    </submittedName>
</protein>
<organism evidence="2 3">
    <name type="scientific">Strongylus vulgaris</name>
    <name type="common">Blood worm</name>
    <dbReference type="NCBI Taxonomy" id="40348"/>
    <lineage>
        <taxon>Eukaryota</taxon>
        <taxon>Metazoa</taxon>
        <taxon>Ecdysozoa</taxon>
        <taxon>Nematoda</taxon>
        <taxon>Chromadorea</taxon>
        <taxon>Rhabditida</taxon>
        <taxon>Rhabditina</taxon>
        <taxon>Rhabditomorpha</taxon>
        <taxon>Strongyloidea</taxon>
        <taxon>Strongylidae</taxon>
        <taxon>Strongylus</taxon>
    </lineage>
</organism>
<proteinExistence type="predicted"/>
<evidence type="ECO:0000313" key="3">
    <source>
        <dbReference type="Proteomes" id="UP000270094"/>
    </source>
</evidence>
<gene>
    <name evidence="2" type="ORF">SVUK_LOCUS15813</name>
</gene>
<name>A0A3P7LDW1_STRVU</name>
<feature type="compositionally biased region" description="Polar residues" evidence="1">
    <location>
        <begin position="37"/>
        <end position="48"/>
    </location>
</feature>
<accession>A0A3P7LDW1</accession>